<accession>A0A8H6S9Q1</accession>
<proteinExistence type="predicted"/>
<evidence type="ECO:0000313" key="2">
    <source>
        <dbReference type="EMBL" id="KAF7295580.1"/>
    </source>
</evidence>
<keyword evidence="3" id="KW-1185">Reference proteome</keyword>
<evidence type="ECO:0000313" key="3">
    <source>
        <dbReference type="Proteomes" id="UP000636479"/>
    </source>
</evidence>
<name>A0A8H6S9Q1_9AGAR</name>
<dbReference type="OrthoDB" id="10640754at2759"/>
<feature type="region of interest" description="Disordered" evidence="1">
    <location>
        <begin position="118"/>
        <end position="161"/>
    </location>
</feature>
<dbReference type="GeneID" id="59350065"/>
<dbReference type="AlphaFoldDB" id="A0A8H6S9Q1"/>
<reference evidence="2" key="1">
    <citation type="submission" date="2020-05" db="EMBL/GenBank/DDBJ databases">
        <title>Mycena genomes resolve the evolution of fungal bioluminescence.</title>
        <authorList>
            <person name="Tsai I.J."/>
        </authorList>
    </citation>
    <scope>NUCLEOTIDE SEQUENCE</scope>
    <source>
        <strain evidence="2">171206Taipei</strain>
    </source>
</reference>
<dbReference type="RefSeq" id="XP_037216943.1">
    <property type="nucleotide sequence ID" value="XM_037367549.1"/>
</dbReference>
<sequence>MSHDLPATWPYPDFALTSTLHQPAPLHEAQFQPLEGSASAPRSGRRARSTSLDKKFYCSLCLSQFQDRRSRDKHVDKPICSQKAVTRGLPVPTPVDIARSKTEGRNAYLRELSDAWASTEGRRGKRRRVQPEPSNTQNQQPIASSSTSALGHQQPNHADGFYVGQNESAQRLLSHYGASSYGLAQRPDVSPDSGWGSDPLYHAQQSHIHAFYDQRGMGVAHNFVPQPRQPGNESAMAGVNYHNQTSDLFHPSHQPITHATATVTPRTRPIQTIPLVSTRYLGYYEQSSGQPRPM</sequence>
<comment type="caution">
    <text evidence="2">The sequence shown here is derived from an EMBL/GenBank/DDBJ whole genome shotgun (WGS) entry which is preliminary data.</text>
</comment>
<evidence type="ECO:0000256" key="1">
    <source>
        <dbReference type="SAM" id="MobiDB-lite"/>
    </source>
</evidence>
<dbReference type="Proteomes" id="UP000636479">
    <property type="component" value="Unassembled WGS sequence"/>
</dbReference>
<gene>
    <name evidence="2" type="ORF">MIND_01098000</name>
</gene>
<organism evidence="2 3">
    <name type="scientific">Mycena indigotica</name>
    <dbReference type="NCBI Taxonomy" id="2126181"/>
    <lineage>
        <taxon>Eukaryota</taxon>
        <taxon>Fungi</taxon>
        <taxon>Dikarya</taxon>
        <taxon>Basidiomycota</taxon>
        <taxon>Agaricomycotina</taxon>
        <taxon>Agaricomycetes</taxon>
        <taxon>Agaricomycetidae</taxon>
        <taxon>Agaricales</taxon>
        <taxon>Marasmiineae</taxon>
        <taxon>Mycenaceae</taxon>
        <taxon>Mycena</taxon>
    </lineage>
</organism>
<dbReference type="EMBL" id="JACAZF010000009">
    <property type="protein sequence ID" value="KAF7295580.1"/>
    <property type="molecule type" value="Genomic_DNA"/>
</dbReference>
<protein>
    <submittedName>
        <fullName evidence="2">Uncharacterized protein</fullName>
    </submittedName>
</protein>
<feature type="compositionally biased region" description="Polar residues" evidence="1">
    <location>
        <begin position="132"/>
        <end position="156"/>
    </location>
</feature>